<evidence type="ECO:0000313" key="4">
    <source>
        <dbReference type="Proteomes" id="UP000183700"/>
    </source>
</evidence>
<comment type="caution">
    <text evidence="3">The sequence shown here is derived from an EMBL/GenBank/DDBJ whole genome shotgun (WGS) entry which is preliminary data.</text>
</comment>
<evidence type="ECO:0000256" key="2">
    <source>
        <dbReference type="SAM" id="Phobius"/>
    </source>
</evidence>
<keyword evidence="4" id="KW-1185">Reference proteome</keyword>
<name>A0A1L8SQ83_9ENTE</name>
<dbReference type="EMBL" id="JXKM01000015">
    <property type="protein sequence ID" value="OJG34123.1"/>
    <property type="molecule type" value="Genomic_DNA"/>
</dbReference>
<reference evidence="3 4" key="1">
    <citation type="submission" date="2014-12" db="EMBL/GenBank/DDBJ databases">
        <title>Draft genome sequences of 29 type strains of Enterococci.</title>
        <authorList>
            <person name="Zhong Z."/>
            <person name="Sun Z."/>
            <person name="Liu W."/>
            <person name="Zhang W."/>
            <person name="Zhang H."/>
        </authorList>
    </citation>
    <scope>NUCLEOTIDE SEQUENCE [LARGE SCALE GENOMIC DNA]</scope>
    <source>
        <strain evidence="3 4">DSM 22802</strain>
    </source>
</reference>
<evidence type="ECO:0000256" key="1">
    <source>
        <dbReference type="SAM" id="MobiDB-lite"/>
    </source>
</evidence>
<dbReference type="STRING" id="319970.RV00_GL000935"/>
<keyword evidence="2" id="KW-0812">Transmembrane</keyword>
<keyword evidence="2" id="KW-0472">Membrane</keyword>
<accession>A0A1L8SQ83</accession>
<protein>
    <submittedName>
        <fullName evidence="3">Uncharacterized protein</fullName>
    </submittedName>
</protein>
<feature type="transmembrane region" description="Helical" evidence="2">
    <location>
        <begin position="64"/>
        <end position="86"/>
    </location>
</feature>
<gene>
    <name evidence="3" type="ORF">RV00_GL000935</name>
</gene>
<keyword evidence="2" id="KW-1133">Transmembrane helix</keyword>
<sequence length="99" mass="11251">MAYAKNPNRITQRCLGKWKADNESFLKIIAQAAIPPTNKAHQPRANSESITKPIPKNSAPKRMLLLLISTFSSVFILIISPLIYWYSYLSLLKTSFKLE</sequence>
<organism evidence="3 4">
    <name type="scientific">Enterococcus devriesei</name>
    <dbReference type="NCBI Taxonomy" id="319970"/>
    <lineage>
        <taxon>Bacteria</taxon>
        <taxon>Bacillati</taxon>
        <taxon>Bacillota</taxon>
        <taxon>Bacilli</taxon>
        <taxon>Lactobacillales</taxon>
        <taxon>Enterococcaceae</taxon>
        <taxon>Enterococcus</taxon>
    </lineage>
</organism>
<dbReference type="AlphaFoldDB" id="A0A1L8SQ83"/>
<feature type="region of interest" description="Disordered" evidence="1">
    <location>
        <begin position="37"/>
        <end position="56"/>
    </location>
</feature>
<proteinExistence type="predicted"/>
<evidence type="ECO:0000313" key="3">
    <source>
        <dbReference type="EMBL" id="OJG34123.1"/>
    </source>
</evidence>
<dbReference type="Proteomes" id="UP000183700">
    <property type="component" value="Unassembled WGS sequence"/>
</dbReference>